<gene>
    <name evidence="1" type="ORF">g.831</name>
</gene>
<dbReference type="AlphaFoldDB" id="A0A1E1WNY0"/>
<evidence type="ECO:0000313" key="1">
    <source>
        <dbReference type="EMBL" id="JAT88658.1"/>
    </source>
</evidence>
<proteinExistence type="predicted"/>
<dbReference type="EMBL" id="GDQN01002396">
    <property type="protein sequence ID" value="JAT88658.1"/>
    <property type="molecule type" value="Transcribed_RNA"/>
</dbReference>
<accession>A0A1E1WNY0</accession>
<reference evidence="1" key="1">
    <citation type="submission" date="2015-09" db="EMBL/GenBank/DDBJ databases">
        <title>De novo assembly of Pectinophora gossypiella (Pink Bollworm) gut transcriptome.</title>
        <authorList>
            <person name="Tassone E.E."/>
        </authorList>
    </citation>
    <scope>NUCLEOTIDE SEQUENCE</scope>
</reference>
<organism evidence="1">
    <name type="scientific">Pectinophora gossypiella</name>
    <name type="common">Cotton pink bollworm</name>
    <name type="synonym">Depressaria gossypiella</name>
    <dbReference type="NCBI Taxonomy" id="13191"/>
    <lineage>
        <taxon>Eukaryota</taxon>
        <taxon>Metazoa</taxon>
        <taxon>Ecdysozoa</taxon>
        <taxon>Arthropoda</taxon>
        <taxon>Hexapoda</taxon>
        <taxon>Insecta</taxon>
        <taxon>Pterygota</taxon>
        <taxon>Neoptera</taxon>
        <taxon>Endopterygota</taxon>
        <taxon>Lepidoptera</taxon>
        <taxon>Glossata</taxon>
        <taxon>Ditrysia</taxon>
        <taxon>Gelechioidea</taxon>
        <taxon>Gelechiidae</taxon>
        <taxon>Apatetrinae</taxon>
        <taxon>Pectinophora</taxon>
    </lineage>
</organism>
<protein>
    <submittedName>
        <fullName evidence="1">Uncharacterized protein</fullName>
    </submittedName>
</protein>
<name>A0A1E1WNY0_PECGO</name>
<sequence length="109" mass="12483">MPACCDVLSSFTCETPTLSFSVTTGIPRRLTSASYPDWKCDTAYSMIDAAFHVRCTWSQIVETTNQADTRRHRIMLQQPSQFNLLPIDKTYVVEYVEEWKTLSSCRFSA</sequence>